<dbReference type="EMBL" id="MSIF01000019">
    <property type="protein sequence ID" value="OLF06814.1"/>
    <property type="molecule type" value="Genomic_DNA"/>
</dbReference>
<reference evidence="1 2" key="1">
    <citation type="submission" date="2016-12" db="EMBL/GenBank/DDBJ databases">
        <title>The draft genome sequence of Actinophytocola xinjiangensis.</title>
        <authorList>
            <person name="Wang W."/>
            <person name="Yuan L."/>
        </authorList>
    </citation>
    <scope>NUCLEOTIDE SEQUENCE [LARGE SCALE GENOMIC DNA]</scope>
    <source>
        <strain evidence="1 2">CGMCC 4.4663</strain>
    </source>
</reference>
<dbReference type="SUPFAM" id="SSF110296">
    <property type="entry name" value="Oligoxyloglucan reducing end-specific cellobiohydrolase"/>
    <property type="match status" value="1"/>
</dbReference>
<accession>A0A7Z0WJV5</accession>
<dbReference type="AlphaFoldDB" id="A0A7Z0WJV5"/>
<comment type="caution">
    <text evidence="1">The sequence shown here is derived from an EMBL/GenBank/DDBJ whole genome shotgun (WGS) entry which is preliminary data.</text>
</comment>
<organism evidence="1 2">
    <name type="scientific">Actinophytocola xinjiangensis</name>
    <dbReference type="NCBI Taxonomy" id="485602"/>
    <lineage>
        <taxon>Bacteria</taxon>
        <taxon>Bacillati</taxon>
        <taxon>Actinomycetota</taxon>
        <taxon>Actinomycetes</taxon>
        <taxon>Pseudonocardiales</taxon>
        <taxon>Pseudonocardiaceae</taxon>
    </lineage>
</organism>
<keyword evidence="2" id="KW-1185">Reference proteome</keyword>
<name>A0A7Z0WJV5_9PSEU</name>
<dbReference type="RefSeq" id="WP_075136415.1">
    <property type="nucleotide sequence ID" value="NZ_MSIF01000019.1"/>
</dbReference>
<evidence type="ECO:0000313" key="1">
    <source>
        <dbReference type="EMBL" id="OLF06814.1"/>
    </source>
</evidence>
<evidence type="ECO:0000313" key="2">
    <source>
        <dbReference type="Proteomes" id="UP000185696"/>
    </source>
</evidence>
<dbReference type="Proteomes" id="UP000185696">
    <property type="component" value="Unassembled WGS sequence"/>
</dbReference>
<sequence length="299" mass="29947">MSSPQQPRSRLTRRTFVGAVTTIGAAVATGAVTATNAAASTSASASAAAKVDTAVGVARFGSSVYTLGRGSQGWVLVAANGSSRPTTGLDGADVLDLAGGPGGAIAVGAVADGDRSIPTVWESRDGLDWQAMTSLSGLDGHLTALAVREHDALAMGSLLTLERAPRQRIAVRYKDNRWEVSPVNGLEHTDEWTATAAAGDPGGWIVSTVDSAGSVLATSPDGVTWTASSGLVDTSIRSLAVTGAGVRWVGNAMGGSGALTGVVGAGRRPVPVAGEARALGVIGDQSYWLAGGRIVSATV</sequence>
<dbReference type="PROSITE" id="PS51318">
    <property type="entry name" value="TAT"/>
    <property type="match status" value="1"/>
</dbReference>
<protein>
    <submittedName>
        <fullName evidence="1">Uncharacterized protein</fullName>
    </submittedName>
</protein>
<dbReference type="OrthoDB" id="3667294at2"/>
<proteinExistence type="predicted"/>
<gene>
    <name evidence="1" type="ORF">BLA60_30145</name>
</gene>
<dbReference type="InterPro" id="IPR006311">
    <property type="entry name" value="TAT_signal"/>
</dbReference>